<evidence type="ECO:0000256" key="1">
    <source>
        <dbReference type="ARBA" id="ARBA00022737"/>
    </source>
</evidence>
<dbReference type="Gene3D" id="1.25.40.10">
    <property type="entry name" value="Tetratricopeptide repeat domain"/>
    <property type="match status" value="3"/>
</dbReference>
<keyword evidence="5" id="KW-1185">Reference proteome</keyword>
<keyword evidence="2" id="KW-0802">TPR repeat</keyword>
<dbReference type="EMBL" id="SDHX01000001">
    <property type="protein sequence ID" value="RXK55299.1"/>
    <property type="molecule type" value="Genomic_DNA"/>
</dbReference>
<comment type="caution">
    <text evidence="4">The sequence shown here is derived from an EMBL/GenBank/DDBJ whole genome shotgun (WGS) entry which is preliminary data.</text>
</comment>
<evidence type="ECO:0000256" key="3">
    <source>
        <dbReference type="SAM" id="SignalP"/>
    </source>
</evidence>
<feature type="signal peptide" evidence="3">
    <location>
        <begin position="1"/>
        <end position="27"/>
    </location>
</feature>
<dbReference type="AlphaFoldDB" id="A0A4V1M6G3"/>
<accession>A0A4V1M6G3</accession>
<dbReference type="PANTHER" id="PTHR45586">
    <property type="entry name" value="TPR REPEAT-CONTAINING PROTEIN PA4667"/>
    <property type="match status" value="1"/>
</dbReference>
<organism evidence="4 5">
    <name type="scientific">Oleiharenicola lentus</name>
    <dbReference type="NCBI Taxonomy" id="2508720"/>
    <lineage>
        <taxon>Bacteria</taxon>
        <taxon>Pseudomonadati</taxon>
        <taxon>Verrucomicrobiota</taxon>
        <taxon>Opitutia</taxon>
        <taxon>Opitutales</taxon>
        <taxon>Opitutaceae</taxon>
        <taxon>Oleiharenicola</taxon>
    </lineage>
</organism>
<dbReference type="InterPro" id="IPR019734">
    <property type="entry name" value="TPR_rpt"/>
</dbReference>
<dbReference type="RefSeq" id="WP_129046663.1">
    <property type="nucleotide sequence ID" value="NZ_SDHX01000001.1"/>
</dbReference>
<sequence>MHPFFLSRPFRTLFVTALLAGSFVSSAAISVQIPAADLELKSPRYAPALQSLRRSDFHEVHRLAGALLAENEKDSSAHLLRALAYVGQEKHLQAIDQAVAARGAEGRDAVAILRVLATTYARSSRPYLAYACLQRARTIGTTPAIDRDLALIYLGQGRVAKARALLEGLPPEHADPEALSRCCLMLGDLPAAQAAARRALELDPKNHRALLLRGTAELLAGETAAAATFRQLTENSDGAALVGHYVGLAAFARRDYGTALTAMQSLLQKHPGLREAHLIAGLSLQMQSRHEEARSSAEAVLAGNPQDAVASLLLAAAEKGAGRKDEALRALHRSDAVLIEFETPSAGGARDWTAAQAGQFAAATFLLTEGLARDARSWATDGDTTADPLLALIAVRADLALGRREAVSAACTALVERHPQLVTPLTELAQLAATEARAGQVRAHLQAAVARSGASVRLQLVAGEIAYRSGLYDLAETCFRRVIVLDPSSAVGHNQLAWTLADKLRRPAEALPLAKTALNLSPRNPNSIDTLAWTNHLLGDDLEALRLYQPLLKALPINPSTLHRMALVHEKVGRKGIAAELYEKALSISDDFPEAAASEQSLHAIWATF</sequence>
<protein>
    <submittedName>
        <fullName evidence="4">Tetratricopeptide repeat protein</fullName>
    </submittedName>
</protein>
<dbReference type="SMART" id="SM00028">
    <property type="entry name" value="TPR"/>
    <property type="match status" value="7"/>
</dbReference>
<dbReference type="OrthoDB" id="9814220at2"/>
<proteinExistence type="predicted"/>
<evidence type="ECO:0000313" key="4">
    <source>
        <dbReference type="EMBL" id="RXK55299.1"/>
    </source>
</evidence>
<gene>
    <name evidence="4" type="ORF">ESB00_05210</name>
</gene>
<dbReference type="SUPFAM" id="SSF48452">
    <property type="entry name" value="TPR-like"/>
    <property type="match status" value="3"/>
</dbReference>
<dbReference type="InterPro" id="IPR011990">
    <property type="entry name" value="TPR-like_helical_dom_sf"/>
</dbReference>
<dbReference type="InterPro" id="IPR051012">
    <property type="entry name" value="CellSynth/LPSAsmb/PSIAsmb"/>
</dbReference>
<name>A0A4V1M6G3_9BACT</name>
<dbReference type="Proteomes" id="UP000290218">
    <property type="component" value="Unassembled WGS sequence"/>
</dbReference>
<dbReference type="Pfam" id="PF13432">
    <property type="entry name" value="TPR_16"/>
    <property type="match status" value="3"/>
</dbReference>
<keyword evidence="1" id="KW-0677">Repeat</keyword>
<keyword evidence="3" id="KW-0732">Signal</keyword>
<evidence type="ECO:0000313" key="5">
    <source>
        <dbReference type="Proteomes" id="UP000290218"/>
    </source>
</evidence>
<dbReference type="PANTHER" id="PTHR45586:SF1">
    <property type="entry name" value="LIPOPOLYSACCHARIDE ASSEMBLY PROTEIN B"/>
    <property type="match status" value="1"/>
</dbReference>
<evidence type="ECO:0000256" key="2">
    <source>
        <dbReference type="ARBA" id="ARBA00022803"/>
    </source>
</evidence>
<reference evidence="4 5" key="1">
    <citation type="submission" date="2019-01" db="EMBL/GenBank/DDBJ databases">
        <title>Lacunisphaera sp. strain TWA-58.</title>
        <authorList>
            <person name="Chen W.-M."/>
        </authorList>
    </citation>
    <scope>NUCLEOTIDE SEQUENCE [LARGE SCALE GENOMIC DNA]</scope>
    <source>
        <strain evidence="4 5">TWA-58</strain>
    </source>
</reference>
<feature type="chain" id="PRO_5020856509" evidence="3">
    <location>
        <begin position="28"/>
        <end position="609"/>
    </location>
</feature>